<gene>
    <name evidence="1" type="ORF">LEP1GSC059_2818</name>
</gene>
<evidence type="ECO:0000313" key="2">
    <source>
        <dbReference type="Proteomes" id="UP000015442"/>
    </source>
</evidence>
<evidence type="ECO:0000313" key="1">
    <source>
        <dbReference type="EMBL" id="EQA71293.1"/>
    </source>
</evidence>
<comment type="caution">
    <text evidence="1">The sequence shown here is derived from an EMBL/GenBank/DDBJ whole genome shotgun (WGS) entry which is preliminary data.</text>
</comment>
<dbReference type="Proteomes" id="UP000015442">
    <property type="component" value="Unassembled WGS sequence"/>
</dbReference>
<sequence>MGPGIRAATNYIYFRSDLKSDLVPFIEAQWESYEGDNKIVHLTLESPDDYLDAFDFIPYRLEEMAEKLLDKQLPEFLDRYEIIILRHPQCFRLR</sequence>
<name>T0FDL6_9LEPT</name>
<organism evidence="1 2">
    <name type="scientific">Leptospira noguchii serovar Panama str. CZ214</name>
    <dbReference type="NCBI Taxonomy" id="1001595"/>
    <lineage>
        <taxon>Bacteria</taxon>
        <taxon>Pseudomonadati</taxon>
        <taxon>Spirochaetota</taxon>
        <taxon>Spirochaetia</taxon>
        <taxon>Leptospirales</taxon>
        <taxon>Leptospiraceae</taxon>
        <taxon>Leptospira</taxon>
    </lineage>
</organism>
<protein>
    <submittedName>
        <fullName evidence="1">Uncharacterized protein</fullName>
    </submittedName>
</protein>
<proteinExistence type="predicted"/>
<reference evidence="1 2" key="1">
    <citation type="submission" date="2013-05" db="EMBL/GenBank/DDBJ databases">
        <authorList>
            <person name="Harkins D.M."/>
            <person name="Durkin A.S."/>
            <person name="Brinkac L.M."/>
            <person name="Haft D.H."/>
            <person name="Selengut J.D."/>
            <person name="Sanka R."/>
            <person name="DePew J."/>
            <person name="Purushe J."/>
            <person name="Hartskeerl R.A."/>
            <person name="Ahmed A."/>
            <person name="van der Linden H."/>
            <person name="Goris M.G.A."/>
            <person name="Vinetz J.M."/>
            <person name="Sutton G.G."/>
            <person name="Nierman W.C."/>
            <person name="Fouts D.E."/>
        </authorList>
    </citation>
    <scope>NUCLEOTIDE SEQUENCE [LARGE SCALE GENOMIC DNA]</scope>
    <source>
        <strain evidence="1 2">CZ214</strain>
    </source>
</reference>
<accession>T0FDL6</accession>
<dbReference type="EMBL" id="AKWY02000021">
    <property type="protein sequence ID" value="EQA71293.1"/>
    <property type="molecule type" value="Genomic_DNA"/>
</dbReference>
<dbReference type="AlphaFoldDB" id="T0FDL6"/>